<name>A0A427AV65_ENSVE</name>
<protein>
    <submittedName>
        <fullName evidence="2">Uncharacterized protein</fullName>
    </submittedName>
</protein>
<proteinExistence type="predicted"/>
<dbReference type="Proteomes" id="UP000287651">
    <property type="component" value="Unassembled WGS sequence"/>
</dbReference>
<reference evidence="2 3" key="1">
    <citation type="journal article" date="2014" name="Agronomy (Basel)">
        <title>A Draft Genome Sequence for Ensete ventricosum, the Drought-Tolerant Tree Against Hunger.</title>
        <authorList>
            <person name="Harrison J."/>
            <person name="Moore K.A."/>
            <person name="Paszkiewicz K."/>
            <person name="Jones T."/>
            <person name="Grant M."/>
            <person name="Ambacheew D."/>
            <person name="Muzemil S."/>
            <person name="Studholme D.J."/>
        </authorList>
    </citation>
    <scope>NUCLEOTIDE SEQUENCE [LARGE SCALE GENOMIC DNA]</scope>
</reference>
<comment type="caution">
    <text evidence="2">The sequence shown here is derived from an EMBL/GenBank/DDBJ whole genome shotgun (WGS) entry which is preliminary data.</text>
</comment>
<sequence length="202" mass="22571">MAVMPPKSVDSIYYNTPTTTALFRPLRALLSLNLSSGRRQVAAPLVGSEGPTRSTNGNRSFHVGGSYETGDRPPTIALPLSTQMTSLPLLRMVITGKKTGAAQRDATRASGLLTRGCRHARETTVGPARFHYRTKERAKCVKLNRRSTAYAAEVRPNAIKVTFELQQSHILKQLYWRSPVLYSWEIIPSDLLRAHHRWMSLD</sequence>
<feature type="region of interest" description="Disordered" evidence="1">
    <location>
        <begin position="46"/>
        <end position="74"/>
    </location>
</feature>
<accession>A0A427AV65</accession>
<gene>
    <name evidence="2" type="ORF">B296_00008549</name>
</gene>
<evidence type="ECO:0000313" key="2">
    <source>
        <dbReference type="EMBL" id="RRT80164.1"/>
    </source>
</evidence>
<organism evidence="2 3">
    <name type="scientific">Ensete ventricosum</name>
    <name type="common">Abyssinian banana</name>
    <name type="synonym">Musa ensete</name>
    <dbReference type="NCBI Taxonomy" id="4639"/>
    <lineage>
        <taxon>Eukaryota</taxon>
        <taxon>Viridiplantae</taxon>
        <taxon>Streptophyta</taxon>
        <taxon>Embryophyta</taxon>
        <taxon>Tracheophyta</taxon>
        <taxon>Spermatophyta</taxon>
        <taxon>Magnoliopsida</taxon>
        <taxon>Liliopsida</taxon>
        <taxon>Zingiberales</taxon>
        <taxon>Musaceae</taxon>
        <taxon>Ensete</taxon>
    </lineage>
</organism>
<dbReference type="AlphaFoldDB" id="A0A427AV65"/>
<evidence type="ECO:0000313" key="3">
    <source>
        <dbReference type="Proteomes" id="UP000287651"/>
    </source>
</evidence>
<evidence type="ECO:0000256" key="1">
    <source>
        <dbReference type="SAM" id="MobiDB-lite"/>
    </source>
</evidence>
<dbReference type="EMBL" id="AMZH03001214">
    <property type="protein sequence ID" value="RRT80164.1"/>
    <property type="molecule type" value="Genomic_DNA"/>
</dbReference>